<accession>A0AAN6VC16</accession>
<dbReference type="Proteomes" id="UP001302745">
    <property type="component" value="Unassembled WGS sequence"/>
</dbReference>
<protein>
    <submittedName>
        <fullName evidence="1">Uncharacterized protein</fullName>
    </submittedName>
</protein>
<reference evidence="1" key="2">
    <citation type="submission" date="2023-05" db="EMBL/GenBank/DDBJ databases">
        <authorList>
            <consortium name="Lawrence Berkeley National Laboratory"/>
            <person name="Steindorff A."/>
            <person name="Hensen N."/>
            <person name="Bonometti L."/>
            <person name="Westerberg I."/>
            <person name="Brannstrom I.O."/>
            <person name="Guillou S."/>
            <person name="Cros-Aarteil S."/>
            <person name="Calhoun S."/>
            <person name="Haridas S."/>
            <person name="Kuo A."/>
            <person name="Mondo S."/>
            <person name="Pangilinan J."/>
            <person name="Riley R."/>
            <person name="Labutti K."/>
            <person name="Andreopoulos B."/>
            <person name="Lipzen A."/>
            <person name="Chen C."/>
            <person name="Yanf M."/>
            <person name="Daum C."/>
            <person name="Ng V."/>
            <person name="Clum A."/>
            <person name="Ohm R."/>
            <person name="Martin F."/>
            <person name="Silar P."/>
            <person name="Natvig D."/>
            <person name="Lalanne C."/>
            <person name="Gautier V."/>
            <person name="Ament-Velasquez S.L."/>
            <person name="Kruys A."/>
            <person name="Hutchinson M.I."/>
            <person name="Powell A.J."/>
            <person name="Barry K."/>
            <person name="Miller A.N."/>
            <person name="Grigoriev I.V."/>
            <person name="Debuchy R."/>
            <person name="Gladieux P."/>
            <person name="Thoren M.H."/>
            <person name="Johannesson H."/>
        </authorList>
    </citation>
    <scope>NUCLEOTIDE SEQUENCE</scope>
    <source>
        <strain evidence="1">CBS 538.74</strain>
    </source>
</reference>
<proteinExistence type="predicted"/>
<evidence type="ECO:0000313" key="2">
    <source>
        <dbReference type="Proteomes" id="UP001302745"/>
    </source>
</evidence>
<gene>
    <name evidence="1" type="ORF">C8A00DRAFT_38901</name>
</gene>
<organism evidence="1 2">
    <name type="scientific">Chaetomidium leptoderma</name>
    <dbReference type="NCBI Taxonomy" id="669021"/>
    <lineage>
        <taxon>Eukaryota</taxon>
        <taxon>Fungi</taxon>
        <taxon>Dikarya</taxon>
        <taxon>Ascomycota</taxon>
        <taxon>Pezizomycotina</taxon>
        <taxon>Sordariomycetes</taxon>
        <taxon>Sordariomycetidae</taxon>
        <taxon>Sordariales</taxon>
        <taxon>Chaetomiaceae</taxon>
        <taxon>Chaetomidium</taxon>
    </lineage>
</organism>
<dbReference type="AlphaFoldDB" id="A0AAN6VC16"/>
<sequence length="62" mass="7237">MLFSPPSDTKAKDRRWQAFAKVGFRDSRYLWTDYWQQYNTITIPLLDEDAFFSDALAAAQTA</sequence>
<evidence type="ECO:0000313" key="1">
    <source>
        <dbReference type="EMBL" id="KAK4148525.1"/>
    </source>
</evidence>
<reference evidence="1" key="1">
    <citation type="journal article" date="2023" name="Mol. Phylogenet. Evol.">
        <title>Genome-scale phylogeny and comparative genomics of the fungal order Sordariales.</title>
        <authorList>
            <person name="Hensen N."/>
            <person name="Bonometti L."/>
            <person name="Westerberg I."/>
            <person name="Brannstrom I.O."/>
            <person name="Guillou S."/>
            <person name="Cros-Aarteil S."/>
            <person name="Calhoun S."/>
            <person name="Haridas S."/>
            <person name="Kuo A."/>
            <person name="Mondo S."/>
            <person name="Pangilinan J."/>
            <person name="Riley R."/>
            <person name="LaButti K."/>
            <person name="Andreopoulos B."/>
            <person name="Lipzen A."/>
            <person name="Chen C."/>
            <person name="Yan M."/>
            <person name="Daum C."/>
            <person name="Ng V."/>
            <person name="Clum A."/>
            <person name="Steindorff A."/>
            <person name="Ohm R.A."/>
            <person name="Martin F."/>
            <person name="Silar P."/>
            <person name="Natvig D.O."/>
            <person name="Lalanne C."/>
            <person name="Gautier V."/>
            <person name="Ament-Velasquez S.L."/>
            <person name="Kruys A."/>
            <person name="Hutchinson M.I."/>
            <person name="Powell A.J."/>
            <person name="Barry K."/>
            <person name="Miller A.N."/>
            <person name="Grigoriev I.V."/>
            <person name="Debuchy R."/>
            <person name="Gladieux P."/>
            <person name="Hiltunen Thoren M."/>
            <person name="Johannesson H."/>
        </authorList>
    </citation>
    <scope>NUCLEOTIDE SEQUENCE</scope>
    <source>
        <strain evidence="1">CBS 538.74</strain>
    </source>
</reference>
<comment type="caution">
    <text evidence="1">The sequence shown here is derived from an EMBL/GenBank/DDBJ whole genome shotgun (WGS) entry which is preliminary data.</text>
</comment>
<name>A0AAN6VC16_9PEZI</name>
<dbReference type="EMBL" id="MU857340">
    <property type="protein sequence ID" value="KAK4148525.1"/>
    <property type="molecule type" value="Genomic_DNA"/>
</dbReference>
<keyword evidence="2" id="KW-1185">Reference proteome</keyword>